<dbReference type="SUPFAM" id="SSF52402">
    <property type="entry name" value="Adenine nucleotide alpha hydrolases-like"/>
    <property type="match status" value="1"/>
</dbReference>
<dbReference type="HAMAP" id="MF_01161">
    <property type="entry name" value="tRNA_Ile_lys_synt"/>
    <property type="match status" value="1"/>
</dbReference>
<keyword evidence="3 8" id="KW-0436">Ligase</keyword>
<evidence type="ECO:0000313" key="11">
    <source>
        <dbReference type="Proteomes" id="UP001596047"/>
    </source>
</evidence>
<evidence type="ECO:0000256" key="7">
    <source>
        <dbReference type="ARBA" id="ARBA00048539"/>
    </source>
</evidence>
<dbReference type="InterPro" id="IPR012094">
    <property type="entry name" value="tRNA_Ile_lys_synt"/>
</dbReference>
<comment type="caution">
    <text evidence="10">The sequence shown here is derived from an EMBL/GenBank/DDBJ whole genome shotgun (WGS) entry which is preliminary data.</text>
</comment>
<sequence length="479" mass="53710">MDDWLGDLAQIAEQEKLWSPGDTIVVAVSGGPDSTALLHLLARLAPSQQLKLIAAHVNHGFRPEESAREEAAVQQFASELGVVYEYTKLNMPAYIEETKMNAQAAAREKRYSFLFEVAKKHGAASIALGHHADDQAETVLMRIIRGTGPSGLSGIAWRRTEKNVELIRPLLRRNKADILRYCEQWGVSFSEDSSNGKRTYFRNLIRLDVLPYLSTLNPQLSQSLVRLAELATAEDDWMEHETRVAFGRDITLVSEGCHMTCKALLDLHVALQRRLIKLILNCVGMVTETISFDSVETIRLAAYDSAPSTWSLDVGSGVRFVREYDKLCFIRAGKGNNLTSSEAGYHYVVAEGITRLEMPDAEAELLFEGLLPNEKSRPRDKQEALFDADQIAYPLTVRNRRPGDRMQVLGLNGTKKVQDMFVDDRIAPSRRERMPILVDAAGRILWIPGVRRSEYAQINGSTKHILRVRALFTAADNFD</sequence>
<keyword evidence="5 8" id="KW-0547">Nucleotide-binding</keyword>
<keyword evidence="6 8" id="KW-0067">ATP-binding</keyword>
<dbReference type="RefSeq" id="WP_379192012.1">
    <property type="nucleotide sequence ID" value="NZ_JBHSOW010000124.1"/>
</dbReference>
<evidence type="ECO:0000259" key="9">
    <source>
        <dbReference type="SMART" id="SM00977"/>
    </source>
</evidence>
<dbReference type="NCBIfam" id="TIGR02432">
    <property type="entry name" value="lysidine_TilS_N"/>
    <property type="match status" value="1"/>
</dbReference>
<feature type="domain" description="Lysidine-tRNA(Ile) synthetase C-terminal" evidence="9">
    <location>
        <begin position="395"/>
        <end position="468"/>
    </location>
</feature>
<evidence type="ECO:0000256" key="3">
    <source>
        <dbReference type="ARBA" id="ARBA00022598"/>
    </source>
</evidence>
<accession>A0ABW0WA15</accession>
<dbReference type="InterPro" id="IPR012796">
    <property type="entry name" value="Lysidine-tRNA-synth_C"/>
</dbReference>
<dbReference type="EC" id="6.3.4.19" evidence="8"/>
<evidence type="ECO:0000256" key="4">
    <source>
        <dbReference type="ARBA" id="ARBA00022694"/>
    </source>
</evidence>
<dbReference type="Proteomes" id="UP001596047">
    <property type="component" value="Unassembled WGS sequence"/>
</dbReference>
<dbReference type="PANTHER" id="PTHR43033:SF1">
    <property type="entry name" value="TRNA(ILE)-LYSIDINE SYNTHASE-RELATED"/>
    <property type="match status" value="1"/>
</dbReference>
<keyword evidence="2 8" id="KW-0963">Cytoplasm</keyword>
<evidence type="ECO:0000256" key="6">
    <source>
        <dbReference type="ARBA" id="ARBA00022840"/>
    </source>
</evidence>
<comment type="domain">
    <text evidence="8">The N-terminal region contains the highly conserved SGGXDS motif, predicted to be a P-loop motif involved in ATP binding.</text>
</comment>
<evidence type="ECO:0000313" key="10">
    <source>
        <dbReference type="EMBL" id="MFC5653356.1"/>
    </source>
</evidence>
<dbReference type="SMART" id="SM00977">
    <property type="entry name" value="TilS_C"/>
    <property type="match status" value="1"/>
</dbReference>
<comment type="function">
    <text evidence="8">Ligates lysine onto the cytidine present at position 34 of the AUA codon-specific tRNA(Ile) that contains the anticodon CAU, in an ATP-dependent manner. Cytidine is converted to lysidine, thus changing the amino acid specificity of the tRNA from methionine to isoleucine.</text>
</comment>
<evidence type="ECO:0000256" key="5">
    <source>
        <dbReference type="ARBA" id="ARBA00022741"/>
    </source>
</evidence>
<keyword evidence="4 8" id="KW-0819">tRNA processing</keyword>
<comment type="catalytic activity">
    <reaction evidence="7 8">
        <text>cytidine(34) in tRNA(Ile2) + L-lysine + ATP = lysidine(34) in tRNA(Ile2) + AMP + diphosphate + H(+)</text>
        <dbReference type="Rhea" id="RHEA:43744"/>
        <dbReference type="Rhea" id="RHEA-COMP:10625"/>
        <dbReference type="Rhea" id="RHEA-COMP:10670"/>
        <dbReference type="ChEBI" id="CHEBI:15378"/>
        <dbReference type="ChEBI" id="CHEBI:30616"/>
        <dbReference type="ChEBI" id="CHEBI:32551"/>
        <dbReference type="ChEBI" id="CHEBI:33019"/>
        <dbReference type="ChEBI" id="CHEBI:82748"/>
        <dbReference type="ChEBI" id="CHEBI:83665"/>
        <dbReference type="ChEBI" id="CHEBI:456215"/>
        <dbReference type="EC" id="6.3.4.19"/>
    </reaction>
</comment>
<comment type="similarity">
    <text evidence="8">Belongs to the tRNA(Ile)-lysidine synthase family.</text>
</comment>
<dbReference type="InterPro" id="IPR014729">
    <property type="entry name" value="Rossmann-like_a/b/a_fold"/>
</dbReference>
<organism evidence="10 11">
    <name type="scientific">Paenibacillus solisilvae</name>
    <dbReference type="NCBI Taxonomy" id="2486751"/>
    <lineage>
        <taxon>Bacteria</taxon>
        <taxon>Bacillati</taxon>
        <taxon>Bacillota</taxon>
        <taxon>Bacilli</taxon>
        <taxon>Bacillales</taxon>
        <taxon>Paenibacillaceae</taxon>
        <taxon>Paenibacillus</taxon>
    </lineage>
</organism>
<evidence type="ECO:0000256" key="2">
    <source>
        <dbReference type="ARBA" id="ARBA00022490"/>
    </source>
</evidence>
<dbReference type="SUPFAM" id="SSF82829">
    <property type="entry name" value="MesJ substrate recognition domain-like"/>
    <property type="match status" value="1"/>
</dbReference>
<reference evidence="11" key="1">
    <citation type="journal article" date="2019" name="Int. J. Syst. Evol. Microbiol.">
        <title>The Global Catalogue of Microorganisms (GCM) 10K type strain sequencing project: providing services to taxonomists for standard genome sequencing and annotation.</title>
        <authorList>
            <consortium name="The Broad Institute Genomics Platform"/>
            <consortium name="The Broad Institute Genome Sequencing Center for Infectious Disease"/>
            <person name="Wu L."/>
            <person name="Ma J."/>
        </authorList>
    </citation>
    <scope>NUCLEOTIDE SEQUENCE [LARGE SCALE GENOMIC DNA]</scope>
    <source>
        <strain evidence="11">CGMCC 1.3240</strain>
    </source>
</reference>
<dbReference type="CDD" id="cd01992">
    <property type="entry name" value="TilS_N"/>
    <property type="match status" value="1"/>
</dbReference>
<comment type="subcellular location">
    <subcellularLocation>
        <location evidence="1 8">Cytoplasm</location>
    </subcellularLocation>
</comment>
<protein>
    <recommendedName>
        <fullName evidence="8">tRNA(Ile)-lysidine synthase</fullName>
        <ecNumber evidence="8">6.3.4.19</ecNumber>
    </recommendedName>
    <alternativeName>
        <fullName evidence="8">tRNA(Ile)-2-lysyl-cytidine synthase</fullName>
    </alternativeName>
    <alternativeName>
        <fullName evidence="8">tRNA(Ile)-lysidine synthetase</fullName>
    </alternativeName>
</protein>
<dbReference type="InterPro" id="IPR011063">
    <property type="entry name" value="TilS/TtcA_N"/>
</dbReference>
<dbReference type="EMBL" id="JBHSOW010000124">
    <property type="protein sequence ID" value="MFC5653356.1"/>
    <property type="molecule type" value="Genomic_DNA"/>
</dbReference>
<proteinExistence type="inferred from homology"/>
<dbReference type="Pfam" id="PF01171">
    <property type="entry name" value="ATP_bind_3"/>
    <property type="match status" value="1"/>
</dbReference>
<dbReference type="Gene3D" id="3.40.50.620">
    <property type="entry name" value="HUPs"/>
    <property type="match status" value="1"/>
</dbReference>
<dbReference type="Gene3D" id="1.20.59.20">
    <property type="match status" value="1"/>
</dbReference>
<dbReference type="SUPFAM" id="SSF56037">
    <property type="entry name" value="PheT/TilS domain"/>
    <property type="match status" value="1"/>
</dbReference>
<keyword evidence="11" id="KW-1185">Reference proteome</keyword>
<name>A0ABW0WA15_9BACL</name>
<dbReference type="Pfam" id="PF11734">
    <property type="entry name" value="TilS_C"/>
    <property type="match status" value="1"/>
</dbReference>
<dbReference type="InterPro" id="IPR012795">
    <property type="entry name" value="tRNA_Ile_lys_synt_N"/>
</dbReference>
<dbReference type="PANTHER" id="PTHR43033">
    <property type="entry name" value="TRNA(ILE)-LYSIDINE SYNTHASE-RELATED"/>
    <property type="match status" value="1"/>
</dbReference>
<gene>
    <name evidence="8 10" type="primary">tilS</name>
    <name evidence="10" type="ORF">ACFPYJ_30420</name>
</gene>
<dbReference type="GO" id="GO:0032267">
    <property type="term" value="F:tRNA(Ile)-lysidine synthase activity"/>
    <property type="evidence" value="ECO:0007669"/>
    <property type="project" value="UniProtKB-EC"/>
</dbReference>
<dbReference type="NCBIfam" id="TIGR02433">
    <property type="entry name" value="lysidine_TilS_C"/>
    <property type="match status" value="1"/>
</dbReference>
<evidence type="ECO:0000256" key="8">
    <source>
        <dbReference type="HAMAP-Rule" id="MF_01161"/>
    </source>
</evidence>
<feature type="binding site" evidence="8">
    <location>
        <begin position="29"/>
        <end position="34"/>
    </location>
    <ligand>
        <name>ATP</name>
        <dbReference type="ChEBI" id="CHEBI:30616"/>
    </ligand>
</feature>
<evidence type="ECO:0000256" key="1">
    <source>
        <dbReference type="ARBA" id="ARBA00004496"/>
    </source>
</evidence>